<dbReference type="Proteomes" id="UP001151760">
    <property type="component" value="Unassembled WGS sequence"/>
</dbReference>
<dbReference type="EMBL" id="BQNB010011641">
    <property type="protein sequence ID" value="GJS93210.1"/>
    <property type="molecule type" value="Genomic_DNA"/>
</dbReference>
<dbReference type="SUPFAM" id="SSF56672">
    <property type="entry name" value="DNA/RNA polymerases"/>
    <property type="match status" value="1"/>
</dbReference>
<proteinExistence type="predicted"/>
<evidence type="ECO:0000313" key="2">
    <source>
        <dbReference type="Proteomes" id="UP001151760"/>
    </source>
</evidence>
<protein>
    <submittedName>
        <fullName evidence="1">Uncharacterized protein</fullName>
    </submittedName>
</protein>
<dbReference type="InterPro" id="IPR043502">
    <property type="entry name" value="DNA/RNA_pol_sf"/>
</dbReference>
<reference evidence="1" key="1">
    <citation type="journal article" date="2022" name="Int. J. Mol. Sci.">
        <title>Draft Genome of Tanacetum Coccineum: Genomic Comparison of Closely Related Tanacetum-Family Plants.</title>
        <authorList>
            <person name="Yamashiro T."/>
            <person name="Shiraishi A."/>
            <person name="Nakayama K."/>
            <person name="Satake H."/>
        </authorList>
    </citation>
    <scope>NUCLEOTIDE SEQUENCE</scope>
</reference>
<reference evidence="1" key="2">
    <citation type="submission" date="2022-01" db="EMBL/GenBank/DDBJ databases">
        <authorList>
            <person name="Yamashiro T."/>
            <person name="Shiraishi A."/>
            <person name="Satake H."/>
            <person name="Nakayama K."/>
        </authorList>
    </citation>
    <scope>NUCLEOTIDE SEQUENCE</scope>
</reference>
<sequence length="552" mass="61566">MERTRLTVEIAFSAIPQSSLTDAPIILEGQIEGNHASPLAEPAIHKKRPLTPDQRKVLREKVFEQLREGIIRRVQHLGWVANAVPIKQRDGGARVSHVIPIQVLLIAPQGTQPSADVGKRRRRDKIPYRGTEDNLVKDVEEMMDKPQRVNVKIDPSKCTFEIEEAIHLNFYASEDSMDYEALLAGPVASTDKGMKDLNVFMGSKLLVDQVEGSRIPRTKEAKKYREEIMDATTLFHRPYCEGFGAFAWWIPILVTVLKIVLPHSKLFEGFKVHLGEDPIQARRGGLRARGEDAMVWRHPDAAIDDLRLATCSFSMVDVHRLSAHVIKLRDMPEVIGIHDFLYLPEWTGAEVQEEPHLDVRSAQAQSSGSTTRLSLFVGDSDDESDGDDDACIEIPLVTPLCSAAVIPSLGNQGRSFNAPAAEGPNTRDSWGKDVSGDAIHADFFPFSAGPYYATYPQDGVAGNYEFTREEWDASYRSTFRILTKEVFKDPAVCKIVVDPFPTPSEMVRVEALSEDQLTTKMSVLHCNAPLFWSVKPSNIPFNLPCFSGSVYS</sequence>
<name>A0ABQ4ZSD5_9ASTR</name>
<dbReference type="Gene3D" id="3.10.10.10">
    <property type="entry name" value="HIV Type 1 Reverse Transcriptase, subunit A, domain 1"/>
    <property type="match status" value="1"/>
</dbReference>
<keyword evidence="2" id="KW-1185">Reference proteome</keyword>
<gene>
    <name evidence="1" type="ORF">Tco_0800178</name>
</gene>
<accession>A0ABQ4ZSD5</accession>
<organism evidence="1 2">
    <name type="scientific">Tanacetum coccineum</name>
    <dbReference type="NCBI Taxonomy" id="301880"/>
    <lineage>
        <taxon>Eukaryota</taxon>
        <taxon>Viridiplantae</taxon>
        <taxon>Streptophyta</taxon>
        <taxon>Embryophyta</taxon>
        <taxon>Tracheophyta</taxon>
        <taxon>Spermatophyta</taxon>
        <taxon>Magnoliopsida</taxon>
        <taxon>eudicotyledons</taxon>
        <taxon>Gunneridae</taxon>
        <taxon>Pentapetalae</taxon>
        <taxon>asterids</taxon>
        <taxon>campanulids</taxon>
        <taxon>Asterales</taxon>
        <taxon>Asteraceae</taxon>
        <taxon>Asteroideae</taxon>
        <taxon>Anthemideae</taxon>
        <taxon>Anthemidinae</taxon>
        <taxon>Tanacetum</taxon>
    </lineage>
</organism>
<evidence type="ECO:0000313" key="1">
    <source>
        <dbReference type="EMBL" id="GJS93210.1"/>
    </source>
</evidence>
<comment type="caution">
    <text evidence="1">The sequence shown here is derived from an EMBL/GenBank/DDBJ whole genome shotgun (WGS) entry which is preliminary data.</text>
</comment>